<name>A0A9Q0GD23_9ROSI</name>
<keyword evidence="7" id="KW-1133">Transmembrane helix</keyword>
<feature type="chain" id="PRO_5040370382" description="Phytocyanin domain-containing protein" evidence="8">
    <location>
        <begin position="20"/>
        <end position="186"/>
    </location>
</feature>
<accession>A0A9Q0GD23</accession>
<dbReference type="CDD" id="cd04216">
    <property type="entry name" value="Phytocyanin"/>
    <property type="match status" value="1"/>
</dbReference>
<keyword evidence="7" id="KW-0812">Transmembrane</keyword>
<protein>
    <recommendedName>
        <fullName evidence="9">Phytocyanin domain-containing protein</fullName>
    </recommendedName>
</protein>
<keyword evidence="7" id="KW-0472">Membrane</keyword>
<dbReference type="Proteomes" id="UP001141552">
    <property type="component" value="Unassembled WGS sequence"/>
</dbReference>
<evidence type="ECO:0000256" key="5">
    <source>
        <dbReference type="ARBA" id="ARBA00023180"/>
    </source>
</evidence>
<keyword evidence="8" id="KW-0732">Signal</keyword>
<keyword evidence="3" id="KW-0249">Electron transport</keyword>
<keyword evidence="5" id="KW-0325">Glycoprotein</keyword>
<dbReference type="GO" id="GO:0046872">
    <property type="term" value="F:metal ion binding"/>
    <property type="evidence" value="ECO:0007669"/>
    <property type="project" value="UniProtKB-KW"/>
</dbReference>
<evidence type="ECO:0000256" key="3">
    <source>
        <dbReference type="ARBA" id="ARBA00022982"/>
    </source>
</evidence>
<dbReference type="SUPFAM" id="SSF49503">
    <property type="entry name" value="Cupredoxins"/>
    <property type="match status" value="1"/>
</dbReference>
<feature type="domain" description="Phytocyanin" evidence="9">
    <location>
        <begin position="20"/>
        <end position="113"/>
    </location>
</feature>
<dbReference type="PANTHER" id="PTHR33021">
    <property type="entry name" value="BLUE COPPER PROTEIN"/>
    <property type="match status" value="1"/>
</dbReference>
<dbReference type="GO" id="GO:0009055">
    <property type="term" value="F:electron transfer activity"/>
    <property type="evidence" value="ECO:0007669"/>
    <property type="project" value="InterPro"/>
</dbReference>
<dbReference type="PANTHER" id="PTHR33021:SF350">
    <property type="entry name" value="UCLACYANIN-2"/>
    <property type="match status" value="1"/>
</dbReference>
<dbReference type="InterPro" id="IPR028871">
    <property type="entry name" value="BlueCu_1_BS"/>
</dbReference>
<dbReference type="PROSITE" id="PS51485">
    <property type="entry name" value="PHYTOCYANIN"/>
    <property type="match status" value="1"/>
</dbReference>
<dbReference type="EMBL" id="JAKUCV010001116">
    <property type="protein sequence ID" value="KAJ4847617.1"/>
    <property type="molecule type" value="Genomic_DNA"/>
</dbReference>
<keyword evidence="1" id="KW-0813">Transport</keyword>
<dbReference type="PROSITE" id="PS00196">
    <property type="entry name" value="COPPER_BLUE"/>
    <property type="match status" value="1"/>
</dbReference>
<keyword evidence="4" id="KW-0186">Copper</keyword>
<proteinExistence type="predicted"/>
<organism evidence="10 11">
    <name type="scientific">Turnera subulata</name>
    <dbReference type="NCBI Taxonomy" id="218843"/>
    <lineage>
        <taxon>Eukaryota</taxon>
        <taxon>Viridiplantae</taxon>
        <taxon>Streptophyta</taxon>
        <taxon>Embryophyta</taxon>
        <taxon>Tracheophyta</taxon>
        <taxon>Spermatophyta</taxon>
        <taxon>Magnoliopsida</taxon>
        <taxon>eudicotyledons</taxon>
        <taxon>Gunneridae</taxon>
        <taxon>Pentapetalae</taxon>
        <taxon>rosids</taxon>
        <taxon>fabids</taxon>
        <taxon>Malpighiales</taxon>
        <taxon>Passifloraceae</taxon>
        <taxon>Turnera</taxon>
    </lineage>
</organism>
<dbReference type="InterPro" id="IPR003245">
    <property type="entry name" value="Phytocyanin_dom"/>
</dbReference>
<dbReference type="Gene3D" id="2.60.40.420">
    <property type="entry name" value="Cupredoxins - blue copper proteins"/>
    <property type="match status" value="1"/>
</dbReference>
<evidence type="ECO:0000256" key="1">
    <source>
        <dbReference type="ARBA" id="ARBA00022448"/>
    </source>
</evidence>
<reference evidence="10" key="2">
    <citation type="journal article" date="2023" name="Plants (Basel)">
        <title>Annotation of the Turnera subulata (Passifloraceae) Draft Genome Reveals the S-Locus Evolved after the Divergence of Turneroideae from Passifloroideae in a Stepwise Manner.</title>
        <authorList>
            <person name="Henning P.M."/>
            <person name="Roalson E.H."/>
            <person name="Mir W."/>
            <person name="McCubbin A.G."/>
            <person name="Shore J.S."/>
        </authorList>
    </citation>
    <scope>NUCLEOTIDE SEQUENCE</scope>
    <source>
        <strain evidence="10">F60SS</strain>
    </source>
</reference>
<gene>
    <name evidence="10" type="ORF">Tsubulata_002720</name>
</gene>
<dbReference type="AlphaFoldDB" id="A0A9Q0GD23"/>
<feature type="region of interest" description="Disordered" evidence="6">
    <location>
        <begin position="115"/>
        <end position="161"/>
    </location>
</feature>
<dbReference type="FunFam" id="2.60.40.420:FF:000003">
    <property type="entry name" value="Blue copper"/>
    <property type="match status" value="1"/>
</dbReference>
<evidence type="ECO:0000256" key="6">
    <source>
        <dbReference type="SAM" id="MobiDB-lite"/>
    </source>
</evidence>
<sequence>MAIAVALLVLLLASPAVHAVTHTVTWTSGVDYTSTANEVYTVGDTIVFNYDSTHSLDQVSASDYASCNPSSPIKSYSDGKTSIPLTTPGPMYFICPTPGHCPGGMKLQINVVAASSTPGTSPTTPSTPGATPTTPSTPDTPPATPSTPGTPNSPPPPPKGNGAASIFANLILGTMLVLGSTIALMG</sequence>
<feature type="compositionally biased region" description="Low complexity" evidence="6">
    <location>
        <begin position="115"/>
        <end position="137"/>
    </location>
</feature>
<dbReference type="OrthoDB" id="686200at2759"/>
<dbReference type="GO" id="GO:0005886">
    <property type="term" value="C:plasma membrane"/>
    <property type="evidence" value="ECO:0007669"/>
    <property type="project" value="TreeGrafter"/>
</dbReference>
<evidence type="ECO:0000256" key="2">
    <source>
        <dbReference type="ARBA" id="ARBA00022723"/>
    </source>
</evidence>
<reference evidence="10" key="1">
    <citation type="submission" date="2022-02" db="EMBL/GenBank/DDBJ databases">
        <authorList>
            <person name="Henning P.M."/>
            <person name="McCubbin A.G."/>
            <person name="Shore J.S."/>
        </authorList>
    </citation>
    <scope>NUCLEOTIDE SEQUENCE</scope>
    <source>
        <strain evidence="10">F60SS</strain>
        <tissue evidence="10">Leaves</tissue>
    </source>
</reference>
<feature type="transmembrane region" description="Helical" evidence="7">
    <location>
        <begin position="166"/>
        <end position="185"/>
    </location>
</feature>
<feature type="signal peptide" evidence="8">
    <location>
        <begin position="1"/>
        <end position="19"/>
    </location>
</feature>
<comment type="caution">
    <text evidence="10">The sequence shown here is derived from an EMBL/GenBank/DDBJ whole genome shotgun (WGS) entry which is preliminary data.</text>
</comment>
<evidence type="ECO:0000256" key="8">
    <source>
        <dbReference type="SAM" id="SignalP"/>
    </source>
</evidence>
<dbReference type="InterPro" id="IPR039391">
    <property type="entry name" value="Phytocyanin-like"/>
</dbReference>
<dbReference type="Pfam" id="PF02298">
    <property type="entry name" value="Cu_bind_like"/>
    <property type="match status" value="1"/>
</dbReference>
<evidence type="ECO:0000256" key="4">
    <source>
        <dbReference type="ARBA" id="ARBA00023008"/>
    </source>
</evidence>
<keyword evidence="2" id="KW-0479">Metal-binding</keyword>
<dbReference type="InterPro" id="IPR008972">
    <property type="entry name" value="Cupredoxin"/>
</dbReference>
<evidence type="ECO:0000313" key="11">
    <source>
        <dbReference type="Proteomes" id="UP001141552"/>
    </source>
</evidence>
<evidence type="ECO:0000259" key="9">
    <source>
        <dbReference type="PROSITE" id="PS51485"/>
    </source>
</evidence>
<evidence type="ECO:0000313" key="10">
    <source>
        <dbReference type="EMBL" id="KAJ4847617.1"/>
    </source>
</evidence>
<evidence type="ECO:0000256" key="7">
    <source>
        <dbReference type="SAM" id="Phobius"/>
    </source>
</evidence>
<keyword evidence="11" id="KW-1185">Reference proteome</keyword>